<dbReference type="EMBL" id="JAVFWL010000002">
    <property type="protein sequence ID" value="KAK6732849.1"/>
    <property type="molecule type" value="Genomic_DNA"/>
</dbReference>
<dbReference type="InterPro" id="IPR018499">
    <property type="entry name" value="Tetraspanin/Peripherin"/>
</dbReference>
<comment type="caution">
    <text evidence="6">The sequence shown here is derived from an EMBL/GenBank/DDBJ whole genome shotgun (WGS) entry which is preliminary data.</text>
</comment>
<dbReference type="SUPFAM" id="SSF48652">
    <property type="entry name" value="Tetraspanin"/>
    <property type="match status" value="1"/>
</dbReference>
<gene>
    <name evidence="6" type="primary">Necator_chrII.g4719</name>
    <name evidence="6" type="ORF">RB195_016927</name>
</gene>
<evidence type="ECO:0008006" key="8">
    <source>
        <dbReference type="Google" id="ProtNLM"/>
    </source>
</evidence>
<evidence type="ECO:0000313" key="6">
    <source>
        <dbReference type="EMBL" id="KAK6732849.1"/>
    </source>
</evidence>
<keyword evidence="7" id="KW-1185">Reference proteome</keyword>
<feature type="transmembrane region" description="Helical" evidence="5">
    <location>
        <begin position="361"/>
        <end position="382"/>
    </location>
</feature>
<accession>A0ABR1C2T3</accession>
<evidence type="ECO:0000256" key="3">
    <source>
        <dbReference type="ARBA" id="ARBA00022989"/>
    </source>
</evidence>
<comment type="subcellular location">
    <subcellularLocation>
        <location evidence="1">Membrane</location>
        <topology evidence="1">Multi-pass membrane protein</topology>
    </subcellularLocation>
</comment>
<feature type="transmembrane region" description="Helical" evidence="5">
    <location>
        <begin position="149"/>
        <end position="168"/>
    </location>
</feature>
<reference evidence="6 7" key="1">
    <citation type="submission" date="2023-08" db="EMBL/GenBank/DDBJ databases">
        <title>A Necator americanus chromosomal reference genome.</title>
        <authorList>
            <person name="Ilik V."/>
            <person name="Petrzelkova K.J."/>
            <person name="Pardy F."/>
            <person name="Fuh T."/>
            <person name="Niatou-Singa F.S."/>
            <person name="Gouil Q."/>
            <person name="Baker L."/>
            <person name="Ritchie M.E."/>
            <person name="Jex A.R."/>
            <person name="Gazzola D."/>
            <person name="Li H."/>
            <person name="Toshio Fujiwara R."/>
            <person name="Zhan B."/>
            <person name="Aroian R.V."/>
            <person name="Pafco B."/>
            <person name="Schwarz E.M."/>
        </authorList>
    </citation>
    <scope>NUCLEOTIDE SEQUENCE [LARGE SCALE GENOMIC DNA]</scope>
    <source>
        <strain evidence="6 7">Aroian</strain>
        <tissue evidence="6">Whole animal</tissue>
    </source>
</reference>
<dbReference type="InterPro" id="IPR008952">
    <property type="entry name" value="Tetraspanin_EC2_sf"/>
</dbReference>
<keyword evidence="3 5" id="KW-1133">Transmembrane helix</keyword>
<dbReference type="Pfam" id="PF00335">
    <property type="entry name" value="Tetraspanin"/>
    <property type="match status" value="1"/>
</dbReference>
<evidence type="ECO:0000256" key="4">
    <source>
        <dbReference type="ARBA" id="ARBA00023136"/>
    </source>
</evidence>
<feature type="transmembrane region" description="Helical" evidence="5">
    <location>
        <begin position="180"/>
        <end position="205"/>
    </location>
</feature>
<dbReference type="Proteomes" id="UP001303046">
    <property type="component" value="Unassembled WGS sequence"/>
</dbReference>
<evidence type="ECO:0000256" key="1">
    <source>
        <dbReference type="ARBA" id="ARBA00004141"/>
    </source>
</evidence>
<evidence type="ECO:0000256" key="5">
    <source>
        <dbReference type="SAM" id="Phobius"/>
    </source>
</evidence>
<sequence length="401" mass="45326">MEEIRADPTGKLSISGLEKLASLHKSLGCATVHDLPSLPPYVNDQKVTDRQLFTLQHQHRARTSNTLLTPKPSPCERKRSVVLVQNHNKVYKAICYQLVQFMLASSIIICSIHVRSQTLTHMARRVEKLHGDIVFFDKLRSSRDTSLRMHALVPMIGGIFMASINVVLMHQCFQYGINIASNLCGIISVVIISFLLFSASLLLALDLSRYPNDTMGASQNSIHMFMHVVRVAIDKEDPILNRILYALHEKLKCCGFHSISDYYTQSKVEYPPPTEGEEPQTFRLSNSWIHNCTEEATAIFNSTHICYAPMFCCATINENVTSIRPCPPVRWDGFSELVPSSKMYQKPCAWRIARNFKNKTVNVTILSLVNAITAIANAVHLWRWKPKPKPPPPENKKKKTG</sequence>
<evidence type="ECO:0000256" key="2">
    <source>
        <dbReference type="ARBA" id="ARBA00022692"/>
    </source>
</evidence>
<name>A0ABR1C2T3_NECAM</name>
<keyword evidence="2 5" id="KW-0812">Transmembrane</keyword>
<keyword evidence="4 5" id="KW-0472">Membrane</keyword>
<proteinExistence type="predicted"/>
<organism evidence="6 7">
    <name type="scientific">Necator americanus</name>
    <name type="common">Human hookworm</name>
    <dbReference type="NCBI Taxonomy" id="51031"/>
    <lineage>
        <taxon>Eukaryota</taxon>
        <taxon>Metazoa</taxon>
        <taxon>Ecdysozoa</taxon>
        <taxon>Nematoda</taxon>
        <taxon>Chromadorea</taxon>
        <taxon>Rhabditida</taxon>
        <taxon>Rhabditina</taxon>
        <taxon>Rhabditomorpha</taxon>
        <taxon>Strongyloidea</taxon>
        <taxon>Ancylostomatidae</taxon>
        <taxon>Bunostominae</taxon>
        <taxon>Necator</taxon>
    </lineage>
</organism>
<evidence type="ECO:0000313" key="7">
    <source>
        <dbReference type="Proteomes" id="UP001303046"/>
    </source>
</evidence>
<protein>
    <recommendedName>
        <fullName evidence="8">Tetraspanin family protein</fullName>
    </recommendedName>
</protein>